<dbReference type="EMBL" id="AWGJ01000004">
    <property type="protein sequence ID" value="ODN81073.1"/>
    <property type="molecule type" value="Genomic_DNA"/>
</dbReference>
<gene>
    <name evidence="9" type="ORF">L202_03168</name>
</gene>
<dbReference type="AlphaFoldDB" id="A0A1E3HXK2"/>
<dbReference type="GO" id="GO:0016020">
    <property type="term" value="C:membrane"/>
    <property type="evidence" value="ECO:0007669"/>
    <property type="project" value="UniProtKB-SubCell"/>
</dbReference>
<keyword evidence="10" id="KW-1185">Reference proteome</keyword>
<feature type="transmembrane region" description="Helical" evidence="8">
    <location>
        <begin position="155"/>
        <end position="178"/>
    </location>
</feature>
<evidence type="ECO:0000256" key="2">
    <source>
        <dbReference type="ARBA" id="ARBA00022448"/>
    </source>
</evidence>
<feature type="transmembrane region" description="Helical" evidence="8">
    <location>
        <begin position="332"/>
        <end position="350"/>
    </location>
</feature>
<sequence>MSGNDYMSSKEPSSPNASSDPVSLLALPSKKGPWQKFVSWIWDSDYYEKSNAERTLVFKLDCFMLTAMTLGWWVKNLDQSNLAQAYVSGMKESLHITGNQYTYMTTIYSAVVCVMQIPSNFIVLKVRPSWFLAASEIGWGVFTFAQAGAQSYQAMYGFRFCIALFESFYYPVAFFLLGSWYTKKELGKRISLWFVASPAGSAFSGYMQAGIYKNMNGLHGLEGWRWLYIMCGVITIPIGLLIFYLVPDFPSNTNTWYLTPTERELALARCARNGTDTVSSKINKSTIFSAVKSWQFFILVPWFMLHGLETNNGKQFANYLKGFSYSVSARNILPSTMYIIQIPCIIFYAYMSDRLAGKGRVWVIAAVCAWAMVPTGILGLWAPSEGARMFAFLANGSVYVTPLFFTWVAELCHGETEKRAFITGAICCWWYCVDAWLPTIIWLQTDGPRFKKGFLTSFCAAVFAFVGVFVIQFFQVRDQRIARRLQEQREEEGGEDGVVGVEKGDDEVEDGDVEEKVGVESVPGELVRP</sequence>
<feature type="transmembrane region" description="Helical" evidence="8">
    <location>
        <begin position="389"/>
        <end position="408"/>
    </location>
</feature>
<evidence type="ECO:0008006" key="11">
    <source>
        <dbReference type="Google" id="ProtNLM"/>
    </source>
</evidence>
<feature type="compositionally biased region" description="Acidic residues" evidence="7">
    <location>
        <begin position="504"/>
        <end position="513"/>
    </location>
</feature>
<name>A0A1E3HXK2_9TREE</name>
<evidence type="ECO:0000256" key="1">
    <source>
        <dbReference type="ARBA" id="ARBA00004141"/>
    </source>
</evidence>
<feature type="transmembrane region" description="Helical" evidence="8">
    <location>
        <begin position="101"/>
        <end position="123"/>
    </location>
</feature>
<keyword evidence="5 8" id="KW-0472">Membrane</keyword>
<evidence type="ECO:0000313" key="9">
    <source>
        <dbReference type="EMBL" id="ODN81073.1"/>
    </source>
</evidence>
<dbReference type="FunFam" id="1.20.1250.20:FF:000065">
    <property type="entry name" value="Putative MFS pantothenate transporter"/>
    <property type="match status" value="1"/>
</dbReference>
<keyword evidence="3 8" id="KW-0812">Transmembrane</keyword>
<feature type="transmembrane region" description="Helical" evidence="8">
    <location>
        <begin position="454"/>
        <end position="474"/>
    </location>
</feature>
<dbReference type="PANTHER" id="PTHR43791">
    <property type="entry name" value="PERMEASE-RELATED"/>
    <property type="match status" value="1"/>
</dbReference>
<proteinExistence type="inferred from homology"/>
<feature type="transmembrane region" description="Helical" evidence="8">
    <location>
        <begin position="130"/>
        <end position="149"/>
    </location>
</feature>
<evidence type="ECO:0000313" key="10">
    <source>
        <dbReference type="Proteomes" id="UP000094065"/>
    </source>
</evidence>
<feature type="transmembrane region" description="Helical" evidence="8">
    <location>
        <begin position="287"/>
        <end position="305"/>
    </location>
</feature>
<keyword evidence="4 8" id="KW-1133">Transmembrane helix</keyword>
<dbReference type="InterPro" id="IPR011701">
    <property type="entry name" value="MFS"/>
</dbReference>
<evidence type="ECO:0000256" key="3">
    <source>
        <dbReference type="ARBA" id="ARBA00022692"/>
    </source>
</evidence>
<feature type="compositionally biased region" description="Low complexity" evidence="7">
    <location>
        <begin position="9"/>
        <end position="19"/>
    </location>
</feature>
<evidence type="ECO:0000256" key="8">
    <source>
        <dbReference type="SAM" id="Phobius"/>
    </source>
</evidence>
<feature type="transmembrane region" description="Helical" evidence="8">
    <location>
        <begin position="190"/>
        <end position="207"/>
    </location>
</feature>
<accession>A0A1E3HXK2</accession>
<evidence type="ECO:0000256" key="6">
    <source>
        <dbReference type="ARBA" id="ARBA00037968"/>
    </source>
</evidence>
<dbReference type="SUPFAM" id="SSF103473">
    <property type="entry name" value="MFS general substrate transporter"/>
    <property type="match status" value="1"/>
</dbReference>
<dbReference type="RefSeq" id="XP_018995639.1">
    <property type="nucleotide sequence ID" value="XM_019136970.1"/>
</dbReference>
<dbReference type="InterPro" id="IPR036259">
    <property type="entry name" value="MFS_trans_sf"/>
</dbReference>
<dbReference type="GO" id="GO:0022857">
    <property type="term" value="F:transmembrane transporter activity"/>
    <property type="evidence" value="ECO:0007669"/>
    <property type="project" value="InterPro"/>
</dbReference>
<evidence type="ECO:0000256" key="7">
    <source>
        <dbReference type="SAM" id="MobiDB-lite"/>
    </source>
</evidence>
<feature type="region of interest" description="Disordered" evidence="7">
    <location>
        <begin position="487"/>
        <end position="529"/>
    </location>
</feature>
<organism evidence="9 10">
    <name type="scientific">Cryptococcus amylolentus CBS 6039</name>
    <dbReference type="NCBI Taxonomy" id="1295533"/>
    <lineage>
        <taxon>Eukaryota</taxon>
        <taxon>Fungi</taxon>
        <taxon>Dikarya</taxon>
        <taxon>Basidiomycota</taxon>
        <taxon>Agaricomycotina</taxon>
        <taxon>Tremellomycetes</taxon>
        <taxon>Tremellales</taxon>
        <taxon>Cryptococcaceae</taxon>
        <taxon>Cryptococcus</taxon>
    </lineage>
</organism>
<feature type="transmembrane region" description="Helical" evidence="8">
    <location>
        <begin position="362"/>
        <end position="383"/>
    </location>
</feature>
<comment type="caution">
    <text evidence="9">The sequence shown here is derived from an EMBL/GenBank/DDBJ whole genome shotgun (WGS) entry which is preliminary data.</text>
</comment>
<feature type="transmembrane region" description="Helical" evidence="8">
    <location>
        <begin position="56"/>
        <end position="74"/>
    </location>
</feature>
<dbReference type="PANTHER" id="PTHR43791:SF39">
    <property type="entry name" value="TRANSPORTER LIZ1_SEO1, PUTATIVE (AFU_ORTHOLOGUE AFUA_3G00980)-RELATED"/>
    <property type="match status" value="1"/>
</dbReference>
<reference evidence="9 10" key="1">
    <citation type="submission" date="2016-06" db="EMBL/GenBank/DDBJ databases">
        <title>Evolution of pathogenesis and genome organization in the Tremellales.</title>
        <authorList>
            <person name="Cuomo C."/>
            <person name="Litvintseva A."/>
            <person name="Heitman J."/>
            <person name="Chen Y."/>
            <person name="Sun S."/>
            <person name="Springer D."/>
            <person name="Dromer F."/>
            <person name="Young S."/>
            <person name="Zeng Q."/>
            <person name="Chapman S."/>
            <person name="Gujja S."/>
            <person name="Saif S."/>
            <person name="Birren B."/>
        </authorList>
    </citation>
    <scope>NUCLEOTIDE SEQUENCE [LARGE SCALE GENOMIC DNA]</scope>
    <source>
        <strain evidence="9 10">CBS 6039</strain>
    </source>
</reference>
<feature type="region of interest" description="Disordered" evidence="7">
    <location>
        <begin position="1"/>
        <end position="21"/>
    </location>
</feature>
<dbReference type="OrthoDB" id="3639251at2759"/>
<dbReference type="Proteomes" id="UP000094065">
    <property type="component" value="Unassembled WGS sequence"/>
</dbReference>
<protein>
    <recommendedName>
        <fullName evidence="11">Major facilitator superfamily (MFS) profile domain-containing protein</fullName>
    </recommendedName>
</protein>
<evidence type="ECO:0000256" key="4">
    <source>
        <dbReference type="ARBA" id="ARBA00022989"/>
    </source>
</evidence>
<keyword evidence="2" id="KW-0813">Transport</keyword>
<feature type="transmembrane region" description="Helical" evidence="8">
    <location>
        <begin position="420"/>
        <end position="442"/>
    </location>
</feature>
<dbReference type="GeneID" id="30154477"/>
<feature type="transmembrane region" description="Helical" evidence="8">
    <location>
        <begin position="227"/>
        <end position="246"/>
    </location>
</feature>
<dbReference type="Pfam" id="PF07690">
    <property type="entry name" value="MFS_1"/>
    <property type="match status" value="1"/>
</dbReference>
<evidence type="ECO:0000256" key="5">
    <source>
        <dbReference type="ARBA" id="ARBA00023136"/>
    </source>
</evidence>
<dbReference type="Gene3D" id="1.20.1250.20">
    <property type="entry name" value="MFS general substrate transporter like domains"/>
    <property type="match status" value="1"/>
</dbReference>
<comment type="subcellular location">
    <subcellularLocation>
        <location evidence="1">Membrane</location>
        <topology evidence="1">Multi-pass membrane protein</topology>
    </subcellularLocation>
</comment>
<comment type="similarity">
    <text evidence="6">Belongs to the major facilitator superfamily. Allantoate permease family.</text>
</comment>